<evidence type="ECO:0000313" key="6">
    <source>
        <dbReference type="EMBL" id="QHA02439.1"/>
    </source>
</evidence>
<feature type="domain" description="HTH araC/xylS-type" evidence="5">
    <location>
        <begin position="264"/>
        <end position="365"/>
    </location>
</feature>
<dbReference type="PROSITE" id="PS01124">
    <property type="entry name" value="HTH_ARAC_FAMILY_2"/>
    <property type="match status" value="1"/>
</dbReference>
<keyword evidence="7" id="KW-1185">Reference proteome</keyword>
<feature type="compositionally biased region" description="Basic and acidic residues" evidence="4">
    <location>
        <begin position="1"/>
        <end position="10"/>
    </location>
</feature>
<accession>A0A6I6MVY3</accession>
<organism evidence="6 7">
    <name type="scientific">Streptomyces broussonetiae</name>
    <dbReference type="NCBI Taxonomy" id="2686304"/>
    <lineage>
        <taxon>Bacteria</taxon>
        <taxon>Bacillati</taxon>
        <taxon>Actinomycetota</taxon>
        <taxon>Actinomycetes</taxon>
        <taxon>Kitasatosporales</taxon>
        <taxon>Streptomycetaceae</taxon>
        <taxon>Streptomyces</taxon>
    </lineage>
</organism>
<evidence type="ECO:0000313" key="7">
    <source>
        <dbReference type="Proteomes" id="UP000436138"/>
    </source>
</evidence>
<dbReference type="InterPro" id="IPR018060">
    <property type="entry name" value="HTH_AraC"/>
</dbReference>
<reference evidence="6 7" key="1">
    <citation type="submission" date="2019-12" db="EMBL/GenBank/DDBJ databases">
        <title>Streptomyces sp. strain T44 isolated from rhizosphere soil of Broussonetia papyrifera.</title>
        <authorList>
            <person name="Mo P."/>
        </authorList>
    </citation>
    <scope>NUCLEOTIDE SEQUENCE [LARGE SCALE GENOMIC DNA]</scope>
    <source>
        <strain evidence="6 7">T44</strain>
    </source>
</reference>
<dbReference type="SMART" id="SM00342">
    <property type="entry name" value="HTH_ARAC"/>
    <property type="match status" value="1"/>
</dbReference>
<dbReference type="Pfam" id="PF14525">
    <property type="entry name" value="AraC_binding_2"/>
    <property type="match status" value="1"/>
</dbReference>
<dbReference type="PANTHER" id="PTHR46796:SF6">
    <property type="entry name" value="ARAC SUBFAMILY"/>
    <property type="match status" value="1"/>
</dbReference>
<dbReference type="EMBL" id="CP047020">
    <property type="protein sequence ID" value="QHA02439.1"/>
    <property type="molecule type" value="Genomic_DNA"/>
</dbReference>
<dbReference type="InterPro" id="IPR009057">
    <property type="entry name" value="Homeodomain-like_sf"/>
</dbReference>
<dbReference type="PANTHER" id="PTHR46796">
    <property type="entry name" value="HTH-TYPE TRANSCRIPTIONAL ACTIVATOR RHAS-RELATED"/>
    <property type="match status" value="1"/>
</dbReference>
<gene>
    <name evidence="6" type="ORF">GQF42_03245</name>
</gene>
<dbReference type="Proteomes" id="UP000436138">
    <property type="component" value="Chromosome"/>
</dbReference>
<evidence type="ECO:0000256" key="3">
    <source>
        <dbReference type="ARBA" id="ARBA00023163"/>
    </source>
</evidence>
<dbReference type="PRINTS" id="PR00032">
    <property type="entry name" value="HTHARAC"/>
</dbReference>
<evidence type="ECO:0000256" key="1">
    <source>
        <dbReference type="ARBA" id="ARBA00023015"/>
    </source>
</evidence>
<dbReference type="KEGG" id="sbro:GQF42_03245"/>
<protein>
    <submittedName>
        <fullName evidence="6">Helix-turn-helix domain-containing protein</fullName>
    </submittedName>
</protein>
<keyword evidence="1" id="KW-0805">Transcription regulation</keyword>
<dbReference type="InterPro" id="IPR020449">
    <property type="entry name" value="Tscrpt_reg_AraC-type_HTH"/>
</dbReference>
<dbReference type="SUPFAM" id="SSF46689">
    <property type="entry name" value="Homeodomain-like"/>
    <property type="match status" value="1"/>
</dbReference>
<evidence type="ECO:0000256" key="2">
    <source>
        <dbReference type="ARBA" id="ARBA00023125"/>
    </source>
</evidence>
<sequence>MPRDRPDRHLLGPVQPADLRPVLHVDHPSSRPDSTSQTTGGGQHSKSESGPLFEVHRQASERFSWFRELVARDIAPYDIVTEHVQDFPASATILPLDDRIGISSLTFPAMQSIRSRRLIQRSDPELWVLALDLRGAIQREQGRSHVDLRPGDMVLYDTSQPFWASVATDDVAQAVMLQLPRHMVPVPEQALRRLVATAMPARTGVGALLSGMLGGLIEQGPHLAAGQAARLTSVVVDLTTAFLAGLCEADGPQTSAARKTALLHQIKSFIRSRLGEPELTPAAVAAAHHVSLRSLHYLFREDGRTVGEFIREQRLQRCRANLLDSRMADRTIAQIALRAGFSDAATFSRAFKARYGTSPGEFRRNRGEP</sequence>
<dbReference type="Gene3D" id="1.10.10.60">
    <property type="entry name" value="Homeodomain-like"/>
    <property type="match status" value="1"/>
</dbReference>
<dbReference type="Pfam" id="PF12833">
    <property type="entry name" value="HTH_18"/>
    <property type="match status" value="1"/>
</dbReference>
<keyword evidence="2" id="KW-0238">DNA-binding</keyword>
<dbReference type="GO" id="GO:0003700">
    <property type="term" value="F:DNA-binding transcription factor activity"/>
    <property type="evidence" value="ECO:0007669"/>
    <property type="project" value="InterPro"/>
</dbReference>
<dbReference type="InterPro" id="IPR035418">
    <property type="entry name" value="AraC-bd_2"/>
</dbReference>
<evidence type="ECO:0000259" key="5">
    <source>
        <dbReference type="PROSITE" id="PS01124"/>
    </source>
</evidence>
<feature type="region of interest" description="Disordered" evidence="4">
    <location>
        <begin position="1"/>
        <end position="50"/>
    </location>
</feature>
<dbReference type="InterPro" id="IPR050204">
    <property type="entry name" value="AraC_XylS_family_regulators"/>
</dbReference>
<name>A0A6I6MVY3_9ACTN</name>
<feature type="compositionally biased region" description="Basic and acidic residues" evidence="4">
    <location>
        <begin position="21"/>
        <end position="30"/>
    </location>
</feature>
<dbReference type="GO" id="GO:0043565">
    <property type="term" value="F:sequence-specific DNA binding"/>
    <property type="evidence" value="ECO:0007669"/>
    <property type="project" value="InterPro"/>
</dbReference>
<evidence type="ECO:0000256" key="4">
    <source>
        <dbReference type="SAM" id="MobiDB-lite"/>
    </source>
</evidence>
<keyword evidence="3" id="KW-0804">Transcription</keyword>
<proteinExistence type="predicted"/>
<dbReference type="AlphaFoldDB" id="A0A6I6MVY3"/>